<dbReference type="GO" id="GO:0016787">
    <property type="term" value="F:hydrolase activity"/>
    <property type="evidence" value="ECO:0007669"/>
    <property type="project" value="UniProtKB-KW"/>
</dbReference>
<reference evidence="3 4" key="1">
    <citation type="submission" date="2023-06" db="EMBL/GenBank/DDBJ databases">
        <title>Roseiconus lacunae JC819 isolated from Gulf of Mannar region, Tamil Nadu.</title>
        <authorList>
            <person name="Pk S."/>
            <person name="Ch S."/>
            <person name="Ch V.R."/>
        </authorList>
    </citation>
    <scope>NUCLEOTIDE SEQUENCE [LARGE SCALE GENOMIC DNA]</scope>
    <source>
        <strain evidence="3 4">JC819</strain>
    </source>
</reference>
<dbReference type="RefSeq" id="WP_289164105.1">
    <property type="nucleotide sequence ID" value="NZ_JASZZN010000009.1"/>
</dbReference>
<dbReference type="SMART" id="SM00228">
    <property type="entry name" value="PDZ"/>
    <property type="match status" value="1"/>
</dbReference>
<feature type="domain" description="PDZ" evidence="2">
    <location>
        <begin position="377"/>
        <end position="448"/>
    </location>
</feature>
<dbReference type="InterPro" id="IPR001466">
    <property type="entry name" value="Beta-lactam-related"/>
</dbReference>
<keyword evidence="4" id="KW-1185">Reference proteome</keyword>
<evidence type="ECO:0000256" key="1">
    <source>
        <dbReference type="ARBA" id="ARBA00038473"/>
    </source>
</evidence>
<evidence type="ECO:0000313" key="3">
    <source>
        <dbReference type="EMBL" id="MDM4016471.1"/>
    </source>
</evidence>
<evidence type="ECO:0000259" key="2">
    <source>
        <dbReference type="SMART" id="SM00228"/>
    </source>
</evidence>
<keyword evidence="3" id="KW-0378">Hydrolase</keyword>
<comment type="similarity">
    <text evidence="1">Belongs to the beta-lactamase family.</text>
</comment>
<dbReference type="InterPro" id="IPR051478">
    <property type="entry name" value="Beta-lactamase-like_AB/R"/>
</dbReference>
<sequence>MTTCSLSAQSEFLHGNADRIEAFLQQHFNDSKYGMVIGLVDEHGTRFFSSGSLDNGTEKLVNEHTIFEMGSVTKVFTSLLLLDAIQRGEVNLDDPVEDYLPEGVAVPTYRGIKITLLNLAVQDSGLPWNTPQQAALLKPESGQPDLTAFKESAASFTVENLYEFLSTYELQQEPGARFQYSNIGMALLGHAIERATGIDYEKLVIDRICRPLGMTDTRFTLSAEQKVRLAYGHMVDETKAEFWKLQAMQPAGGLLTTADDLMKLLSANLGLSKTPLTPLMKQTHVIHHDESTQFGRTAMPWFDNGVYNPPGSNLLGHAGGGAGTVAFTAFDTANRRGVVVLTNQMKVYPNPVGWTLIQEMPFTQSNTSYAVRQVVGVGIGFRKDKLTGELRIIKVYPQSPAGKAGLSVDAIVTRIDDTSVEKIDLLECMRLMSGDADTPVRLRMRDDEGIEKNVELIRRPFLTKS</sequence>
<dbReference type="EMBL" id="JASZZN010000009">
    <property type="protein sequence ID" value="MDM4016471.1"/>
    <property type="molecule type" value="Genomic_DNA"/>
</dbReference>
<dbReference type="SUPFAM" id="SSF56601">
    <property type="entry name" value="beta-lactamase/transpeptidase-like"/>
    <property type="match status" value="1"/>
</dbReference>
<dbReference type="PANTHER" id="PTHR22935:SF95">
    <property type="entry name" value="BETA-LACTAMASE-LIKE 1-RELATED"/>
    <property type="match status" value="1"/>
</dbReference>
<dbReference type="Gene3D" id="3.40.710.10">
    <property type="entry name" value="DD-peptidase/beta-lactamase superfamily"/>
    <property type="match status" value="1"/>
</dbReference>
<organism evidence="3 4">
    <name type="scientific">Roseiconus lacunae</name>
    <dbReference type="NCBI Taxonomy" id="2605694"/>
    <lineage>
        <taxon>Bacteria</taxon>
        <taxon>Pseudomonadati</taxon>
        <taxon>Planctomycetota</taxon>
        <taxon>Planctomycetia</taxon>
        <taxon>Pirellulales</taxon>
        <taxon>Pirellulaceae</taxon>
        <taxon>Roseiconus</taxon>
    </lineage>
</organism>
<dbReference type="InterPro" id="IPR001478">
    <property type="entry name" value="PDZ"/>
</dbReference>
<dbReference type="SUPFAM" id="SSF50156">
    <property type="entry name" value="PDZ domain-like"/>
    <property type="match status" value="1"/>
</dbReference>
<proteinExistence type="inferred from homology"/>
<dbReference type="InterPro" id="IPR036034">
    <property type="entry name" value="PDZ_sf"/>
</dbReference>
<dbReference type="Pfam" id="PF00144">
    <property type="entry name" value="Beta-lactamase"/>
    <property type="match status" value="1"/>
</dbReference>
<evidence type="ECO:0000313" key="4">
    <source>
        <dbReference type="Proteomes" id="UP001239462"/>
    </source>
</evidence>
<dbReference type="InterPro" id="IPR012338">
    <property type="entry name" value="Beta-lactam/transpept-like"/>
</dbReference>
<gene>
    <name evidence="3" type="ORF">QTN89_13585</name>
</gene>
<dbReference type="Proteomes" id="UP001239462">
    <property type="component" value="Unassembled WGS sequence"/>
</dbReference>
<comment type="caution">
    <text evidence="3">The sequence shown here is derived from an EMBL/GenBank/DDBJ whole genome shotgun (WGS) entry which is preliminary data.</text>
</comment>
<name>A0ABT7PJW0_9BACT</name>
<dbReference type="PANTHER" id="PTHR22935">
    <property type="entry name" value="PENICILLIN-BINDING PROTEIN"/>
    <property type="match status" value="1"/>
</dbReference>
<protein>
    <submittedName>
        <fullName evidence="3">Serine hydrolase</fullName>
    </submittedName>
</protein>
<accession>A0ABT7PJW0</accession>
<dbReference type="Gene3D" id="2.30.42.10">
    <property type="match status" value="1"/>
</dbReference>